<dbReference type="EMBL" id="BTGU01000176">
    <property type="protein sequence ID" value="GMN64336.1"/>
    <property type="molecule type" value="Genomic_DNA"/>
</dbReference>
<proteinExistence type="predicted"/>
<reference evidence="1" key="1">
    <citation type="submission" date="2023-07" db="EMBL/GenBank/DDBJ databases">
        <title>draft genome sequence of fig (Ficus carica).</title>
        <authorList>
            <person name="Takahashi T."/>
            <person name="Nishimura K."/>
        </authorList>
    </citation>
    <scope>NUCLEOTIDE SEQUENCE</scope>
</reference>
<accession>A0AA88E1X5</accession>
<protein>
    <submittedName>
        <fullName evidence="1">Uncharacterized protein</fullName>
    </submittedName>
</protein>
<gene>
    <name evidence="1" type="ORF">TIFTF001_033401</name>
</gene>
<sequence length="60" mass="6739">MGSLDWLELAGTRRAVEHEAPDLAMPLVADMRTETFRIGRVRCTLQFGPPPHKYATEIGE</sequence>
<evidence type="ECO:0000313" key="1">
    <source>
        <dbReference type="EMBL" id="GMN64336.1"/>
    </source>
</evidence>
<evidence type="ECO:0000313" key="2">
    <source>
        <dbReference type="Proteomes" id="UP001187192"/>
    </source>
</evidence>
<organism evidence="1 2">
    <name type="scientific">Ficus carica</name>
    <name type="common">Common fig</name>
    <dbReference type="NCBI Taxonomy" id="3494"/>
    <lineage>
        <taxon>Eukaryota</taxon>
        <taxon>Viridiplantae</taxon>
        <taxon>Streptophyta</taxon>
        <taxon>Embryophyta</taxon>
        <taxon>Tracheophyta</taxon>
        <taxon>Spermatophyta</taxon>
        <taxon>Magnoliopsida</taxon>
        <taxon>eudicotyledons</taxon>
        <taxon>Gunneridae</taxon>
        <taxon>Pentapetalae</taxon>
        <taxon>rosids</taxon>
        <taxon>fabids</taxon>
        <taxon>Rosales</taxon>
        <taxon>Moraceae</taxon>
        <taxon>Ficeae</taxon>
        <taxon>Ficus</taxon>
    </lineage>
</organism>
<keyword evidence="2" id="KW-1185">Reference proteome</keyword>
<dbReference type="AlphaFoldDB" id="A0AA88E1X5"/>
<dbReference type="Proteomes" id="UP001187192">
    <property type="component" value="Unassembled WGS sequence"/>
</dbReference>
<name>A0AA88E1X5_FICCA</name>
<comment type="caution">
    <text evidence="1">The sequence shown here is derived from an EMBL/GenBank/DDBJ whole genome shotgun (WGS) entry which is preliminary data.</text>
</comment>